<protein>
    <submittedName>
        <fullName evidence="1">Uncharacterized protein</fullName>
    </submittedName>
</protein>
<organism evidence="1 2">
    <name type="scientific">Rangifer tarandus platyrhynchus</name>
    <name type="common">Svalbard reindeer</name>
    <dbReference type="NCBI Taxonomy" id="3082113"/>
    <lineage>
        <taxon>Eukaryota</taxon>
        <taxon>Metazoa</taxon>
        <taxon>Chordata</taxon>
        <taxon>Craniata</taxon>
        <taxon>Vertebrata</taxon>
        <taxon>Euteleostomi</taxon>
        <taxon>Mammalia</taxon>
        <taxon>Eutheria</taxon>
        <taxon>Laurasiatheria</taxon>
        <taxon>Artiodactyla</taxon>
        <taxon>Ruminantia</taxon>
        <taxon>Pecora</taxon>
        <taxon>Cervidae</taxon>
        <taxon>Odocoileinae</taxon>
        <taxon>Rangifer</taxon>
    </lineage>
</organism>
<dbReference type="EMBL" id="OX596106">
    <property type="protein sequence ID" value="CAN0169925.1"/>
    <property type="molecule type" value="Genomic_DNA"/>
</dbReference>
<proteinExistence type="predicted"/>
<name>A0AC59Z2F1_RANTA</name>
<sequence>MRARQSRAKSHPARGKGPARGGQAVLVPGEWNPTRDSQRHLILGGGGGIYQAHRETAEQGAGISKGPPASRALRWPPEGDTVADSCEEVRTVVSFSRDPDLAVRRGRAQPAFFWAGVRKAAFYRRDLWSPRLPTALSPPRNPIHFS</sequence>
<evidence type="ECO:0000313" key="1">
    <source>
        <dbReference type="EMBL" id="CAN0169925.1"/>
    </source>
</evidence>
<evidence type="ECO:0000313" key="2">
    <source>
        <dbReference type="Proteomes" id="UP001162501"/>
    </source>
</evidence>
<reference evidence="1" key="2">
    <citation type="submission" date="2025-03" db="EMBL/GenBank/DDBJ databases">
        <authorList>
            <consortium name="ELIXIR-Norway"/>
            <consortium name="Elixir Norway"/>
        </authorList>
    </citation>
    <scope>NUCLEOTIDE SEQUENCE</scope>
</reference>
<reference evidence="1" key="1">
    <citation type="submission" date="2023-05" db="EMBL/GenBank/DDBJ databases">
        <authorList>
            <consortium name="ELIXIR-Norway"/>
        </authorList>
    </citation>
    <scope>NUCLEOTIDE SEQUENCE</scope>
</reference>
<accession>A0AC59Z2F1</accession>
<gene>
    <name evidence="1" type="ORF">MRATA1EN22A_LOCUS13097</name>
</gene>
<dbReference type="Proteomes" id="UP001162501">
    <property type="component" value="Chromosome 22"/>
</dbReference>